<reference evidence="1 2" key="1">
    <citation type="submission" date="2024-02" db="EMBL/GenBank/DDBJ databases">
        <title>A draft genome for the cacao thread blight pathogen Marasmius crinis-equi.</title>
        <authorList>
            <person name="Cohen S.P."/>
            <person name="Baruah I.K."/>
            <person name="Amoako-Attah I."/>
            <person name="Bukari Y."/>
            <person name="Meinhardt L.W."/>
            <person name="Bailey B.A."/>
        </authorList>
    </citation>
    <scope>NUCLEOTIDE SEQUENCE [LARGE SCALE GENOMIC DNA]</scope>
    <source>
        <strain evidence="1 2">GH-76</strain>
    </source>
</reference>
<sequence length="254" mass="28621">MKRFEFNATDGYRTRGELYPQVSVSPQALWKCHNGDPALLSPGIHYLRDSPSPEYNQRFQYTPQAVLSNSVPFYARPTDSFTCRAVEFLERRPEHCGGGRPLLVPPLSLSVNGVPAPYLSGLATGHTIVDGAKEPLFAKPGWSRMDLELDFPGVLSVPSLVIDTVMEDPDERTMTRQEFVTEVASWILAMIRDAKVELRNSTAMKRSIYTQHPAPGQEKLRLEKINPERLRLVAVNFYGKKWVPVLALDVERPL</sequence>
<organism evidence="1 2">
    <name type="scientific">Marasmius crinis-equi</name>
    <dbReference type="NCBI Taxonomy" id="585013"/>
    <lineage>
        <taxon>Eukaryota</taxon>
        <taxon>Fungi</taxon>
        <taxon>Dikarya</taxon>
        <taxon>Basidiomycota</taxon>
        <taxon>Agaricomycotina</taxon>
        <taxon>Agaricomycetes</taxon>
        <taxon>Agaricomycetidae</taxon>
        <taxon>Agaricales</taxon>
        <taxon>Marasmiineae</taxon>
        <taxon>Marasmiaceae</taxon>
        <taxon>Marasmius</taxon>
    </lineage>
</organism>
<name>A0ABR3EWM2_9AGAR</name>
<proteinExistence type="predicted"/>
<evidence type="ECO:0000313" key="1">
    <source>
        <dbReference type="EMBL" id="KAL0567279.1"/>
    </source>
</evidence>
<dbReference type="EMBL" id="JBAHYK010001629">
    <property type="protein sequence ID" value="KAL0567279.1"/>
    <property type="molecule type" value="Genomic_DNA"/>
</dbReference>
<keyword evidence="2" id="KW-1185">Reference proteome</keyword>
<comment type="caution">
    <text evidence="1">The sequence shown here is derived from an EMBL/GenBank/DDBJ whole genome shotgun (WGS) entry which is preliminary data.</text>
</comment>
<dbReference type="Proteomes" id="UP001465976">
    <property type="component" value="Unassembled WGS sequence"/>
</dbReference>
<gene>
    <name evidence="1" type="ORF">V5O48_014711</name>
</gene>
<accession>A0ABR3EWM2</accession>
<evidence type="ECO:0000313" key="2">
    <source>
        <dbReference type="Proteomes" id="UP001465976"/>
    </source>
</evidence>
<protein>
    <submittedName>
        <fullName evidence="1">Uncharacterized protein</fullName>
    </submittedName>
</protein>